<dbReference type="GeneID" id="120265355"/>
<feature type="compositionally biased region" description="Basic and acidic residues" evidence="1">
    <location>
        <begin position="32"/>
        <end position="51"/>
    </location>
</feature>
<reference evidence="3" key="1">
    <citation type="submission" date="2025-08" db="UniProtKB">
        <authorList>
            <consortium name="RefSeq"/>
        </authorList>
    </citation>
    <scope>IDENTIFICATION</scope>
</reference>
<sequence length="172" mass="16749">MIVSWCSAIAEGPIAKLEEDIRTVRRSLEFLGPRVKDFEMSRSSEETRDPDSGNEAAGTLGTTNSAGPTAGTAVAGPTDPAGAGSESSASPVGPDSAGQTEGTVDSTGPTAGTADAGPTDPEGAGSASYTSPVGPDSAGPTGSAGTAAAAATASSWLRGHQHLSTRGKATCG</sequence>
<name>A0AB40BR78_DIOCR</name>
<feature type="compositionally biased region" description="Polar residues" evidence="1">
    <location>
        <begin position="97"/>
        <end position="110"/>
    </location>
</feature>
<accession>A0AB40BR78</accession>
<protein>
    <submittedName>
        <fullName evidence="3">S-antigen protein-like</fullName>
    </submittedName>
</protein>
<gene>
    <name evidence="3" type="primary">LOC120265355</name>
</gene>
<feature type="region of interest" description="Disordered" evidence="1">
    <location>
        <begin position="32"/>
        <end position="172"/>
    </location>
</feature>
<dbReference type="AlphaFoldDB" id="A0AB40BR78"/>
<feature type="compositionally biased region" description="Low complexity" evidence="1">
    <location>
        <begin position="137"/>
        <end position="155"/>
    </location>
</feature>
<dbReference type="Proteomes" id="UP001515500">
    <property type="component" value="Chromosome 7"/>
</dbReference>
<dbReference type="RefSeq" id="XP_039129162.1">
    <property type="nucleotide sequence ID" value="XM_039273228.1"/>
</dbReference>
<evidence type="ECO:0000313" key="3">
    <source>
        <dbReference type="RefSeq" id="XP_039129162.1"/>
    </source>
</evidence>
<proteinExistence type="predicted"/>
<feature type="compositionally biased region" description="Low complexity" evidence="1">
    <location>
        <begin position="66"/>
        <end position="94"/>
    </location>
</feature>
<organism evidence="2 3">
    <name type="scientific">Dioscorea cayennensis subsp. rotundata</name>
    <name type="common">White Guinea yam</name>
    <name type="synonym">Dioscorea rotundata</name>
    <dbReference type="NCBI Taxonomy" id="55577"/>
    <lineage>
        <taxon>Eukaryota</taxon>
        <taxon>Viridiplantae</taxon>
        <taxon>Streptophyta</taxon>
        <taxon>Embryophyta</taxon>
        <taxon>Tracheophyta</taxon>
        <taxon>Spermatophyta</taxon>
        <taxon>Magnoliopsida</taxon>
        <taxon>Liliopsida</taxon>
        <taxon>Dioscoreales</taxon>
        <taxon>Dioscoreaceae</taxon>
        <taxon>Dioscorea</taxon>
    </lineage>
</organism>
<evidence type="ECO:0000313" key="2">
    <source>
        <dbReference type="Proteomes" id="UP001515500"/>
    </source>
</evidence>
<keyword evidence="2" id="KW-1185">Reference proteome</keyword>
<evidence type="ECO:0000256" key="1">
    <source>
        <dbReference type="SAM" id="MobiDB-lite"/>
    </source>
</evidence>